<evidence type="ECO:0000313" key="1">
    <source>
        <dbReference type="EMBL" id="SQC45225.1"/>
    </source>
</evidence>
<evidence type="ECO:0000313" key="2">
    <source>
        <dbReference type="Proteomes" id="UP000251721"/>
    </source>
</evidence>
<organism evidence="1 2">
    <name type="scientific">Klebsiella pneumoniae</name>
    <dbReference type="NCBI Taxonomy" id="573"/>
    <lineage>
        <taxon>Bacteria</taxon>
        <taxon>Pseudomonadati</taxon>
        <taxon>Pseudomonadota</taxon>
        <taxon>Gammaproteobacteria</taxon>
        <taxon>Enterobacterales</taxon>
        <taxon>Enterobacteriaceae</taxon>
        <taxon>Klebsiella/Raoultella group</taxon>
        <taxon>Klebsiella</taxon>
        <taxon>Klebsiella pneumoniae complex</taxon>
    </lineage>
</organism>
<proteinExistence type="predicted"/>
<dbReference type="AlphaFoldDB" id="A0A2X3FGI6"/>
<sequence length="92" mass="10373">MPEYFAGLLSANLAHSADKFRKLYYDNGSHAGCIVYVNSAMADQESLDKLKKTLTDTRRGGHSKTFFFTPLTAAKTPCRSCRSARYRQRMNS</sequence>
<name>A0A2X3FGI6_KLEPN</name>
<gene>
    <name evidence="1" type="ORF">NCTC13465_03774</name>
</gene>
<protein>
    <submittedName>
        <fullName evidence="1">Phage portal protein, PBSX family</fullName>
    </submittedName>
</protein>
<accession>A0A2X3FGI6</accession>
<reference evidence="1 2" key="1">
    <citation type="submission" date="2018-06" db="EMBL/GenBank/DDBJ databases">
        <authorList>
            <consortium name="Pathogen Informatics"/>
            <person name="Doyle S."/>
        </authorList>
    </citation>
    <scope>NUCLEOTIDE SEQUENCE [LARGE SCALE GENOMIC DNA]</scope>
    <source>
        <strain evidence="1 2">NCTC13465</strain>
    </source>
</reference>
<dbReference type="EMBL" id="UAWQ01000018">
    <property type="protein sequence ID" value="SQC45225.1"/>
    <property type="molecule type" value="Genomic_DNA"/>
</dbReference>
<dbReference type="Proteomes" id="UP000251721">
    <property type="component" value="Unassembled WGS sequence"/>
</dbReference>